<evidence type="ECO:0000313" key="3">
    <source>
        <dbReference type="EMBL" id="SVB09474.1"/>
    </source>
</evidence>
<evidence type="ECO:0000256" key="1">
    <source>
        <dbReference type="ARBA" id="ARBA00001933"/>
    </source>
</evidence>
<dbReference type="InterPro" id="IPR015421">
    <property type="entry name" value="PyrdxlP-dep_Trfase_major"/>
</dbReference>
<name>A0A382B790_9ZZZZ</name>
<sequence>MILNNSLPIQILFLNTIMATKHRNFNTRAIHAGQVPDPLTGAIIAPVYTASTYVQEGIGKNKGFVYSRTSNPTRLTLEACLA</sequence>
<dbReference type="InterPro" id="IPR000277">
    <property type="entry name" value="Cys/Met-Metab_PyrdxlP-dep_enz"/>
</dbReference>
<dbReference type="Gene3D" id="3.40.640.10">
    <property type="entry name" value="Type I PLP-dependent aspartate aminotransferase-like (Major domain)"/>
    <property type="match status" value="1"/>
</dbReference>
<dbReference type="SUPFAM" id="SSF53383">
    <property type="entry name" value="PLP-dependent transferases"/>
    <property type="match status" value="1"/>
</dbReference>
<comment type="cofactor">
    <cofactor evidence="1">
        <name>pyridoxal 5'-phosphate</name>
        <dbReference type="ChEBI" id="CHEBI:597326"/>
    </cofactor>
</comment>
<dbReference type="InterPro" id="IPR015424">
    <property type="entry name" value="PyrdxlP-dep_Trfase"/>
</dbReference>
<organism evidence="3">
    <name type="scientific">marine metagenome</name>
    <dbReference type="NCBI Taxonomy" id="408172"/>
    <lineage>
        <taxon>unclassified sequences</taxon>
        <taxon>metagenomes</taxon>
        <taxon>ecological metagenomes</taxon>
    </lineage>
</organism>
<dbReference type="GO" id="GO:0030170">
    <property type="term" value="F:pyridoxal phosphate binding"/>
    <property type="evidence" value="ECO:0007669"/>
    <property type="project" value="InterPro"/>
</dbReference>
<evidence type="ECO:0008006" key="4">
    <source>
        <dbReference type="Google" id="ProtNLM"/>
    </source>
</evidence>
<dbReference type="GO" id="GO:0019346">
    <property type="term" value="P:transsulfuration"/>
    <property type="evidence" value="ECO:0007669"/>
    <property type="project" value="InterPro"/>
</dbReference>
<protein>
    <recommendedName>
        <fullName evidence="4">Cystathionine gamma-synthase</fullName>
    </recommendedName>
</protein>
<dbReference type="Pfam" id="PF01053">
    <property type="entry name" value="Cys_Met_Meta_PP"/>
    <property type="match status" value="1"/>
</dbReference>
<accession>A0A382B790</accession>
<proteinExistence type="predicted"/>
<gene>
    <name evidence="3" type="ORF">METZ01_LOCUS162328</name>
</gene>
<dbReference type="EMBL" id="UINC01028460">
    <property type="protein sequence ID" value="SVB09474.1"/>
    <property type="molecule type" value="Genomic_DNA"/>
</dbReference>
<evidence type="ECO:0000256" key="2">
    <source>
        <dbReference type="ARBA" id="ARBA00022898"/>
    </source>
</evidence>
<feature type="non-terminal residue" evidence="3">
    <location>
        <position position="82"/>
    </location>
</feature>
<reference evidence="3" key="1">
    <citation type="submission" date="2018-05" db="EMBL/GenBank/DDBJ databases">
        <authorList>
            <person name="Lanie J.A."/>
            <person name="Ng W.-L."/>
            <person name="Kazmierczak K.M."/>
            <person name="Andrzejewski T.M."/>
            <person name="Davidsen T.M."/>
            <person name="Wayne K.J."/>
            <person name="Tettelin H."/>
            <person name="Glass J.I."/>
            <person name="Rusch D."/>
            <person name="Podicherti R."/>
            <person name="Tsui H.-C.T."/>
            <person name="Winkler M.E."/>
        </authorList>
    </citation>
    <scope>NUCLEOTIDE SEQUENCE</scope>
</reference>
<dbReference type="AlphaFoldDB" id="A0A382B790"/>
<keyword evidence="2" id="KW-0663">Pyridoxal phosphate</keyword>